<gene>
    <name evidence="1" type="ORF">MJO28_002181</name>
</gene>
<keyword evidence="2" id="KW-1185">Reference proteome</keyword>
<reference evidence="2" key="1">
    <citation type="journal article" date="2018" name="BMC Genomics">
        <title>Genomic insights into host adaptation between the wheat stripe rust pathogen (Puccinia striiformis f. sp. tritici) and the barley stripe rust pathogen (Puccinia striiformis f. sp. hordei).</title>
        <authorList>
            <person name="Xia C."/>
            <person name="Wang M."/>
            <person name="Yin C."/>
            <person name="Cornejo O.E."/>
            <person name="Hulbert S.H."/>
            <person name="Chen X."/>
        </authorList>
    </citation>
    <scope>NUCLEOTIDE SEQUENCE [LARGE SCALE GENOMIC DNA]</scope>
    <source>
        <strain evidence="2">93-210</strain>
    </source>
</reference>
<name>A0ACC0EWF0_9BASI</name>
<accession>A0ACC0EWF0</accession>
<evidence type="ECO:0000313" key="2">
    <source>
        <dbReference type="Proteomes" id="UP001060170"/>
    </source>
</evidence>
<dbReference type="Proteomes" id="UP001060170">
    <property type="component" value="Chromosome 2"/>
</dbReference>
<evidence type="ECO:0000313" key="1">
    <source>
        <dbReference type="EMBL" id="KAI7961692.1"/>
    </source>
</evidence>
<organism evidence="1 2">
    <name type="scientific">Puccinia striiformis f. sp. tritici</name>
    <dbReference type="NCBI Taxonomy" id="168172"/>
    <lineage>
        <taxon>Eukaryota</taxon>
        <taxon>Fungi</taxon>
        <taxon>Dikarya</taxon>
        <taxon>Basidiomycota</taxon>
        <taxon>Pucciniomycotina</taxon>
        <taxon>Pucciniomycetes</taxon>
        <taxon>Pucciniales</taxon>
        <taxon>Pucciniaceae</taxon>
        <taxon>Puccinia</taxon>
    </lineage>
</organism>
<sequence length="998" mass="112421">MGVQAPEVTLAPSLGFLTFDLLAVGIFARVSLTHYIRLGFSLIPVAGGSRFECKKGTEVRFVGTTNEGILLLDLNPLQALSVKSSDPLDLHRALGHPSFPYLKKAFPDLTIKELDCDVCDQAKMHKQPFSGTFPTFSQPLDCIHMDLCGPITPASRGGNRYFLKIIDGFTKYRFIYPMRCKSDTFRNFQIFLAQAKTHTNLRLKMVVSDNGGEFCNKQFAQFYQEKGIQHLTSAPYTPQQNPMAERGNRTTVEKTRALLMTSGLPLEWWGEAVQLSVFLENRSPDSSIGFLSLFEKWHGHKPDLSLLVPFGCRAILFEERKWRDSKFSPSGIEAIFINYNGHHHSYKLWIPSSNKLVISHHVKFFPQTFPRFDLSKSIDSVTKFFDYGEDADFPLPDPSGGTPSEDVINIQDSSCPTLSPIISPLPDSPLPVDSPILEDQIPSTSLEVPSAPKGYDYVPYFDKAPKDVSSVIDQSNVISGSRRHRALVLVGEPSSLKDPKHYGEILGRVDENKWLMAVEVELGNMHRHEVWVVSPKTPGARELDTVWIFKRKFDADGALLKFKAHLCVRGFRQIEGLDFNATFAPTGRLTTLRVMFGVAAVEDWDIQQMDVKCAFLNGVPEEDIFIKVPEGVGIELPPGHGLKLQRSLYGLKQSPRCWYASLKSFFTSVNFIPSVVDPCLFYHQDPSQPCFVFVHVDDLIIMGPDVSFLKTKINERFDMEDLGDCKYVLGMQITRDRVKGTITLSQDRYTKEILEEFGMENCGPASTPLPSNALTCPVPDEPVSPEFNYLSQFLNRPQKTHQQQYLQVLRYLQRTMNYGLTLGRVGNNIHQLVAYADSSYASGLEASSFLGSAVLHNGMVGWRCQKFDNDAPSLSTTEAEYRSCSETGQDVRWAQQLLDNIYPFLNLISSPITLYCDNQGALALLKDAVYQHRTRHINVRHHWLRFHIEKDKNFKVQYVQTNDNIADFLTKPLSPKKTRLAIGMVNLGDIVTIEHNGA</sequence>
<protein>
    <submittedName>
        <fullName evidence="1">Uncharacterized protein</fullName>
    </submittedName>
</protein>
<comment type="caution">
    <text evidence="1">The sequence shown here is derived from an EMBL/GenBank/DDBJ whole genome shotgun (WGS) entry which is preliminary data.</text>
</comment>
<reference evidence="1 2" key="3">
    <citation type="journal article" date="2022" name="Microbiol. Spectr.">
        <title>Folding features and dynamics of 3D genome architecture in plant fungal pathogens.</title>
        <authorList>
            <person name="Xia C."/>
        </authorList>
    </citation>
    <scope>NUCLEOTIDE SEQUENCE [LARGE SCALE GENOMIC DNA]</scope>
    <source>
        <strain evidence="1 2">93-210</strain>
    </source>
</reference>
<proteinExistence type="predicted"/>
<reference evidence="2" key="2">
    <citation type="journal article" date="2018" name="Mol. Plant Microbe Interact.">
        <title>Genome sequence resources for the wheat stripe rust pathogen (Puccinia striiformis f. sp. tritici) and the barley stripe rust pathogen (Puccinia striiformis f. sp. hordei).</title>
        <authorList>
            <person name="Xia C."/>
            <person name="Wang M."/>
            <person name="Yin C."/>
            <person name="Cornejo O.E."/>
            <person name="Hulbert S.H."/>
            <person name="Chen X."/>
        </authorList>
    </citation>
    <scope>NUCLEOTIDE SEQUENCE [LARGE SCALE GENOMIC DNA]</scope>
    <source>
        <strain evidence="2">93-210</strain>
    </source>
</reference>
<dbReference type="EMBL" id="CM045866">
    <property type="protein sequence ID" value="KAI7961692.1"/>
    <property type="molecule type" value="Genomic_DNA"/>
</dbReference>